<accession>A0A9P0HUR9</accession>
<sequence length="68" mass="7709">MAFGYSSWVRLQTYKFTYTMTPRPETTICGSHKVLFRAGIEPPTRCTVAGCPVQSNQSNPVKLFLCYK</sequence>
<proteinExistence type="predicted"/>
<dbReference type="Proteomes" id="UP001153321">
    <property type="component" value="Chromosome 11"/>
</dbReference>
<gene>
    <name evidence="1" type="ORF">SPLIT_LOCUS1068</name>
</gene>
<protein>
    <submittedName>
        <fullName evidence="1">Uncharacterized protein</fullName>
    </submittedName>
</protein>
<evidence type="ECO:0000313" key="1">
    <source>
        <dbReference type="EMBL" id="CAH1635706.1"/>
    </source>
</evidence>
<name>A0A9P0HUR9_SPOLI</name>
<reference evidence="1" key="1">
    <citation type="submission" date="2022-02" db="EMBL/GenBank/DDBJ databases">
        <authorList>
            <person name="King R."/>
        </authorList>
    </citation>
    <scope>NUCLEOTIDE SEQUENCE</scope>
</reference>
<dbReference type="EMBL" id="LR824542">
    <property type="protein sequence ID" value="CAH1635706.1"/>
    <property type="molecule type" value="Genomic_DNA"/>
</dbReference>
<organism evidence="1 2">
    <name type="scientific">Spodoptera littoralis</name>
    <name type="common">Egyptian cotton leafworm</name>
    <dbReference type="NCBI Taxonomy" id="7109"/>
    <lineage>
        <taxon>Eukaryota</taxon>
        <taxon>Metazoa</taxon>
        <taxon>Ecdysozoa</taxon>
        <taxon>Arthropoda</taxon>
        <taxon>Hexapoda</taxon>
        <taxon>Insecta</taxon>
        <taxon>Pterygota</taxon>
        <taxon>Neoptera</taxon>
        <taxon>Endopterygota</taxon>
        <taxon>Lepidoptera</taxon>
        <taxon>Glossata</taxon>
        <taxon>Ditrysia</taxon>
        <taxon>Noctuoidea</taxon>
        <taxon>Noctuidae</taxon>
        <taxon>Amphipyrinae</taxon>
        <taxon>Spodoptera</taxon>
    </lineage>
</organism>
<dbReference type="AlphaFoldDB" id="A0A9P0HUR9"/>
<evidence type="ECO:0000313" key="2">
    <source>
        <dbReference type="Proteomes" id="UP001153321"/>
    </source>
</evidence>
<keyword evidence="2" id="KW-1185">Reference proteome</keyword>